<feature type="transmembrane region" description="Helical" evidence="1">
    <location>
        <begin position="230"/>
        <end position="248"/>
    </location>
</feature>
<sequence length="254" mass="27161">MPGEHTPLLPSASSTRKFKRKLKEYVDRNSNDMIPILSTLCIVTGFLDAISYATHSVWAGFQTGNSLQFSLALSRLTTKSENIPPDMSRFDYAFSEPDKVTIASLVFFALGAHAGGYFHPTKRRSLIMASALQTALTVVAAGLLVDAHRDMMSAHVSLCLIAFTLGLQGVQAKLLGPSVFGTSLVLTTAWVTLMNADRRSIVSKSLPVVFLVLGGFIGGTVLGYTDAATATGIVAAVRGIITLAWLKVKAEVIL</sequence>
<dbReference type="Pfam" id="PF06912">
    <property type="entry name" value="DUF1275"/>
    <property type="match status" value="1"/>
</dbReference>
<dbReference type="Proteomes" id="UP001383192">
    <property type="component" value="Unassembled WGS sequence"/>
</dbReference>
<organism evidence="2 3">
    <name type="scientific">Paramarasmius palmivorus</name>
    <dbReference type="NCBI Taxonomy" id="297713"/>
    <lineage>
        <taxon>Eukaryota</taxon>
        <taxon>Fungi</taxon>
        <taxon>Dikarya</taxon>
        <taxon>Basidiomycota</taxon>
        <taxon>Agaricomycotina</taxon>
        <taxon>Agaricomycetes</taxon>
        <taxon>Agaricomycetidae</taxon>
        <taxon>Agaricales</taxon>
        <taxon>Marasmiineae</taxon>
        <taxon>Marasmiaceae</taxon>
        <taxon>Paramarasmius</taxon>
    </lineage>
</organism>
<feature type="transmembrane region" description="Helical" evidence="1">
    <location>
        <begin position="125"/>
        <end position="145"/>
    </location>
</feature>
<evidence type="ECO:0000256" key="1">
    <source>
        <dbReference type="SAM" id="Phobius"/>
    </source>
</evidence>
<accession>A0AAW0BV94</accession>
<dbReference type="PANTHER" id="PTHR37488:SF2">
    <property type="entry name" value="DUF1275 DOMAIN-CONTAINING PROTEIN"/>
    <property type="match status" value="1"/>
</dbReference>
<evidence type="ECO:0000313" key="3">
    <source>
        <dbReference type="Proteomes" id="UP001383192"/>
    </source>
</evidence>
<feature type="transmembrane region" description="Helical" evidence="1">
    <location>
        <begin position="100"/>
        <end position="119"/>
    </location>
</feature>
<feature type="transmembrane region" description="Helical" evidence="1">
    <location>
        <begin position="174"/>
        <end position="193"/>
    </location>
</feature>
<dbReference type="PANTHER" id="PTHR37488">
    <property type="entry name" value="DUF1275 DOMAIN-CONTAINING PROTEIN"/>
    <property type="match status" value="1"/>
</dbReference>
<keyword evidence="1" id="KW-1133">Transmembrane helix</keyword>
<keyword evidence="1" id="KW-0472">Membrane</keyword>
<comment type="caution">
    <text evidence="2">The sequence shown here is derived from an EMBL/GenBank/DDBJ whole genome shotgun (WGS) entry which is preliminary data.</text>
</comment>
<dbReference type="EMBL" id="JAYKXP010000075">
    <property type="protein sequence ID" value="KAK7030469.1"/>
    <property type="molecule type" value="Genomic_DNA"/>
</dbReference>
<evidence type="ECO:0008006" key="4">
    <source>
        <dbReference type="Google" id="ProtNLM"/>
    </source>
</evidence>
<name>A0AAW0BV94_9AGAR</name>
<gene>
    <name evidence="2" type="ORF">VNI00_014055</name>
</gene>
<dbReference type="AlphaFoldDB" id="A0AAW0BV94"/>
<keyword evidence="3" id="KW-1185">Reference proteome</keyword>
<reference evidence="2 3" key="1">
    <citation type="submission" date="2024-01" db="EMBL/GenBank/DDBJ databases">
        <title>A draft genome for a cacao thread blight-causing isolate of Paramarasmius palmivorus.</title>
        <authorList>
            <person name="Baruah I.K."/>
            <person name="Bukari Y."/>
            <person name="Amoako-Attah I."/>
            <person name="Meinhardt L.W."/>
            <person name="Bailey B.A."/>
            <person name="Cohen S.P."/>
        </authorList>
    </citation>
    <scope>NUCLEOTIDE SEQUENCE [LARGE SCALE GENOMIC DNA]</scope>
    <source>
        <strain evidence="2 3">GH-12</strain>
    </source>
</reference>
<dbReference type="InterPro" id="IPR010699">
    <property type="entry name" value="DUF1275"/>
</dbReference>
<protein>
    <recommendedName>
        <fullName evidence="4">DUF1275 domain protein</fullName>
    </recommendedName>
</protein>
<keyword evidence="1" id="KW-0812">Transmembrane</keyword>
<feature type="transmembrane region" description="Helical" evidence="1">
    <location>
        <begin position="205"/>
        <end position="224"/>
    </location>
</feature>
<proteinExistence type="predicted"/>
<evidence type="ECO:0000313" key="2">
    <source>
        <dbReference type="EMBL" id="KAK7030469.1"/>
    </source>
</evidence>